<name>A0AAJ4D288_9BACI</name>
<dbReference type="GeneID" id="82853106"/>
<proteinExistence type="predicted"/>
<accession>A0AAJ4D288</accession>
<dbReference type="Proteomes" id="UP000288675">
    <property type="component" value="Chromosome"/>
</dbReference>
<dbReference type="KEGG" id="bgy:BGLY_2054"/>
<organism evidence="1 2">
    <name type="scientific">Bacillus glycinifermentans</name>
    <dbReference type="NCBI Taxonomy" id="1664069"/>
    <lineage>
        <taxon>Bacteria</taxon>
        <taxon>Bacillati</taxon>
        <taxon>Bacillota</taxon>
        <taxon>Bacilli</taxon>
        <taxon>Bacillales</taxon>
        <taxon>Bacillaceae</taxon>
        <taxon>Bacillus</taxon>
    </lineage>
</organism>
<protein>
    <submittedName>
        <fullName evidence="1">Uncharacterized protein</fullName>
    </submittedName>
</protein>
<dbReference type="EMBL" id="CP035232">
    <property type="protein sequence ID" value="QAT65308.1"/>
    <property type="molecule type" value="Genomic_DNA"/>
</dbReference>
<evidence type="ECO:0000313" key="2">
    <source>
        <dbReference type="Proteomes" id="UP000288675"/>
    </source>
</evidence>
<evidence type="ECO:0000313" key="1">
    <source>
        <dbReference type="EMBL" id="QAT65308.1"/>
    </source>
</evidence>
<sequence>MTNEEWEVEVYSGHDYVGKMTGANGDVAVFNKGEKAMMEAQKLKTNSSLGVWCKLLKLNNEH</sequence>
<reference evidence="1 2" key="1">
    <citation type="submission" date="2019-01" db="EMBL/GenBank/DDBJ databases">
        <title>Genome sequence of Bacillus glycinifermentans SRCM103574.</title>
        <authorList>
            <person name="Kong H.-J."/>
            <person name="Jeong S.-Y."/>
            <person name="Jeong D.-Y."/>
        </authorList>
    </citation>
    <scope>NUCLEOTIDE SEQUENCE [LARGE SCALE GENOMIC DNA]</scope>
    <source>
        <strain evidence="1 2">SRCM103574</strain>
    </source>
</reference>
<dbReference type="AlphaFoldDB" id="A0AAJ4D288"/>
<dbReference type="RefSeq" id="WP_065894489.1">
    <property type="nucleotide sequence ID" value="NZ_CP035232.1"/>
</dbReference>
<gene>
    <name evidence="1" type="ORF">EQZ20_10480</name>
</gene>